<evidence type="ECO:0000313" key="2">
    <source>
        <dbReference type="EMBL" id="GAI74204.1"/>
    </source>
</evidence>
<dbReference type="InterPro" id="IPR018392">
    <property type="entry name" value="LysM"/>
</dbReference>
<dbReference type="PROSITE" id="PS51782">
    <property type="entry name" value="LYSM"/>
    <property type="match status" value="1"/>
</dbReference>
<dbReference type="Gene3D" id="3.10.350.10">
    <property type="entry name" value="LysM domain"/>
    <property type="match status" value="1"/>
</dbReference>
<dbReference type="Pfam" id="PF01476">
    <property type="entry name" value="LysM"/>
    <property type="match status" value="1"/>
</dbReference>
<proteinExistence type="predicted"/>
<dbReference type="SUPFAM" id="SSF54106">
    <property type="entry name" value="LysM domain"/>
    <property type="match status" value="1"/>
</dbReference>
<dbReference type="GO" id="GO:0008932">
    <property type="term" value="F:lytic endotransglycosylase activity"/>
    <property type="evidence" value="ECO:0007669"/>
    <property type="project" value="TreeGrafter"/>
</dbReference>
<gene>
    <name evidence="2" type="ORF">S12H4_22225</name>
</gene>
<reference evidence="2" key="1">
    <citation type="journal article" date="2014" name="Front. Microbiol.">
        <title>High frequency of phylogenetically diverse reductive dehalogenase-homologous genes in deep subseafloor sedimentary metagenomes.</title>
        <authorList>
            <person name="Kawai M."/>
            <person name="Futagami T."/>
            <person name="Toyoda A."/>
            <person name="Takaki Y."/>
            <person name="Nishi S."/>
            <person name="Hori S."/>
            <person name="Arai W."/>
            <person name="Tsubouchi T."/>
            <person name="Morono Y."/>
            <person name="Uchiyama I."/>
            <person name="Ito T."/>
            <person name="Fujiyama A."/>
            <person name="Inagaki F."/>
            <person name="Takami H."/>
        </authorList>
    </citation>
    <scope>NUCLEOTIDE SEQUENCE</scope>
    <source>
        <strain evidence="2">Expedition CK06-06</strain>
    </source>
</reference>
<dbReference type="PANTHER" id="PTHR33734:SF22">
    <property type="entry name" value="MEMBRANE-BOUND LYTIC MUREIN TRANSGLYCOSYLASE D"/>
    <property type="match status" value="1"/>
</dbReference>
<organism evidence="2">
    <name type="scientific">marine sediment metagenome</name>
    <dbReference type="NCBI Taxonomy" id="412755"/>
    <lineage>
        <taxon>unclassified sequences</taxon>
        <taxon>metagenomes</taxon>
        <taxon>ecological metagenomes</taxon>
    </lineage>
</organism>
<name>X1T2C7_9ZZZZ</name>
<evidence type="ECO:0000259" key="1">
    <source>
        <dbReference type="PROSITE" id="PS51782"/>
    </source>
</evidence>
<sequence>MRPRPNPVQTIHVVQPAETLSQIAKQYGVSVDALMTANEIADPHLIKIGQELIIPGPASGTR</sequence>
<dbReference type="InterPro" id="IPR036779">
    <property type="entry name" value="LysM_dom_sf"/>
</dbReference>
<accession>X1T2C7</accession>
<dbReference type="CDD" id="cd00118">
    <property type="entry name" value="LysM"/>
    <property type="match status" value="1"/>
</dbReference>
<comment type="caution">
    <text evidence="2">The sequence shown here is derived from an EMBL/GenBank/DDBJ whole genome shotgun (WGS) entry which is preliminary data.</text>
</comment>
<dbReference type="PANTHER" id="PTHR33734">
    <property type="entry name" value="LYSM DOMAIN-CONTAINING GPI-ANCHORED PROTEIN 2"/>
    <property type="match status" value="1"/>
</dbReference>
<dbReference type="AlphaFoldDB" id="X1T2C7"/>
<dbReference type="EMBL" id="BARW01011553">
    <property type="protein sequence ID" value="GAI74204.1"/>
    <property type="molecule type" value="Genomic_DNA"/>
</dbReference>
<dbReference type="SMART" id="SM00257">
    <property type="entry name" value="LysM"/>
    <property type="match status" value="1"/>
</dbReference>
<feature type="domain" description="LysM" evidence="1">
    <location>
        <begin position="10"/>
        <end position="54"/>
    </location>
</feature>
<protein>
    <recommendedName>
        <fullName evidence="1">LysM domain-containing protein</fullName>
    </recommendedName>
</protein>